<dbReference type="EMBL" id="JAPXFL010000004">
    <property type="protein sequence ID" value="KAK9508169.1"/>
    <property type="molecule type" value="Genomic_DNA"/>
</dbReference>
<reference evidence="2 3" key="1">
    <citation type="submission" date="2022-12" db="EMBL/GenBank/DDBJ databases">
        <title>Chromosome-level genome assembly of true bugs.</title>
        <authorList>
            <person name="Ma L."/>
            <person name="Li H."/>
        </authorList>
    </citation>
    <scope>NUCLEOTIDE SEQUENCE [LARGE SCALE GENOMIC DNA]</scope>
    <source>
        <strain evidence="2">Lab_2022b</strain>
    </source>
</reference>
<evidence type="ECO:0000313" key="2">
    <source>
        <dbReference type="EMBL" id="KAK9508169.1"/>
    </source>
</evidence>
<keyword evidence="1" id="KW-0732">Signal</keyword>
<proteinExistence type="predicted"/>
<feature type="signal peptide" evidence="1">
    <location>
        <begin position="1"/>
        <end position="22"/>
    </location>
</feature>
<organism evidence="2 3">
    <name type="scientific">Rhynocoris fuscipes</name>
    <dbReference type="NCBI Taxonomy" id="488301"/>
    <lineage>
        <taxon>Eukaryota</taxon>
        <taxon>Metazoa</taxon>
        <taxon>Ecdysozoa</taxon>
        <taxon>Arthropoda</taxon>
        <taxon>Hexapoda</taxon>
        <taxon>Insecta</taxon>
        <taxon>Pterygota</taxon>
        <taxon>Neoptera</taxon>
        <taxon>Paraneoptera</taxon>
        <taxon>Hemiptera</taxon>
        <taxon>Heteroptera</taxon>
        <taxon>Panheteroptera</taxon>
        <taxon>Cimicomorpha</taxon>
        <taxon>Reduviidae</taxon>
        <taxon>Harpactorinae</taxon>
        <taxon>Harpactorini</taxon>
        <taxon>Rhynocoris</taxon>
    </lineage>
</organism>
<feature type="chain" id="PRO_5043631891" evidence="1">
    <location>
        <begin position="23"/>
        <end position="164"/>
    </location>
</feature>
<sequence>MSSNLLITFAVLFLMIVEYGTAAVDDQNNEPSTEASSYKQAVQTVENNIGLLVNYLKNPRNESCSAERFDNDLKEIQSKIINTLNKLVYCISDYANYIKSTVAESLVNQVYQAVKPYFNAIVNNTDNNGEITGKPDYDNILQKIAKSFAAYLNQFMDPSSGRKY</sequence>
<gene>
    <name evidence="2" type="ORF">O3M35_007891</name>
</gene>
<comment type="caution">
    <text evidence="2">The sequence shown here is derived from an EMBL/GenBank/DDBJ whole genome shotgun (WGS) entry which is preliminary data.</text>
</comment>
<accession>A0AAW1DDL3</accession>
<protein>
    <submittedName>
        <fullName evidence="2">Uncharacterized protein</fullName>
    </submittedName>
</protein>
<name>A0AAW1DDL3_9HEMI</name>
<evidence type="ECO:0000313" key="3">
    <source>
        <dbReference type="Proteomes" id="UP001461498"/>
    </source>
</evidence>
<evidence type="ECO:0000256" key="1">
    <source>
        <dbReference type="SAM" id="SignalP"/>
    </source>
</evidence>
<dbReference type="AlphaFoldDB" id="A0AAW1DDL3"/>
<dbReference type="Proteomes" id="UP001461498">
    <property type="component" value="Unassembled WGS sequence"/>
</dbReference>
<keyword evidence="3" id="KW-1185">Reference proteome</keyword>